<evidence type="ECO:0000313" key="2">
    <source>
        <dbReference type="EMBL" id="GIJ15834.1"/>
    </source>
</evidence>
<gene>
    <name evidence="2" type="ORF">Vgi01_25180</name>
</gene>
<dbReference type="Gene3D" id="3.40.50.1000">
    <property type="entry name" value="HAD superfamily/HAD-like"/>
    <property type="match status" value="1"/>
</dbReference>
<organism evidence="2 3">
    <name type="scientific">Micromonospora gifhornensis</name>
    <dbReference type="NCBI Taxonomy" id="84594"/>
    <lineage>
        <taxon>Bacteria</taxon>
        <taxon>Bacillati</taxon>
        <taxon>Actinomycetota</taxon>
        <taxon>Actinomycetes</taxon>
        <taxon>Micromonosporales</taxon>
        <taxon>Micromonosporaceae</taxon>
        <taxon>Micromonospora</taxon>
    </lineage>
</organism>
<evidence type="ECO:0000256" key="1">
    <source>
        <dbReference type="SAM" id="MobiDB-lite"/>
    </source>
</evidence>
<accession>A0ABQ4ID54</accession>
<keyword evidence="3" id="KW-1185">Reference proteome</keyword>
<dbReference type="InterPro" id="IPR023214">
    <property type="entry name" value="HAD_sf"/>
</dbReference>
<feature type="region of interest" description="Disordered" evidence="1">
    <location>
        <begin position="98"/>
        <end position="120"/>
    </location>
</feature>
<sequence>MVAAERLLTAAQARTFALLSRELTALMPTVAAVGPYTHVLVGDCRETLDYPALDEAFRAVRAGAELVALQRGRYFKRADGDHVDTGAVAGPPGWEPCRCAPASTPTSAPRGSPATPTTRSTRWRICPRCCAG</sequence>
<feature type="compositionally biased region" description="Polar residues" evidence="1">
    <location>
        <begin position="103"/>
        <end position="120"/>
    </location>
</feature>
<comment type="caution">
    <text evidence="2">The sequence shown here is derived from an EMBL/GenBank/DDBJ whole genome shotgun (WGS) entry which is preliminary data.</text>
</comment>
<name>A0ABQ4ID54_9ACTN</name>
<reference evidence="2 3" key="1">
    <citation type="submission" date="2021-01" db="EMBL/GenBank/DDBJ databases">
        <title>Whole genome shotgun sequence of Verrucosispora gifhornensis NBRC 16317.</title>
        <authorList>
            <person name="Komaki H."/>
            <person name="Tamura T."/>
        </authorList>
    </citation>
    <scope>NUCLEOTIDE SEQUENCE [LARGE SCALE GENOMIC DNA]</scope>
    <source>
        <strain evidence="2 3">NBRC 16317</strain>
    </source>
</reference>
<dbReference type="Proteomes" id="UP000647860">
    <property type="component" value="Unassembled WGS sequence"/>
</dbReference>
<evidence type="ECO:0000313" key="3">
    <source>
        <dbReference type="Proteomes" id="UP000647860"/>
    </source>
</evidence>
<dbReference type="EMBL" id="BOPA01000018">
    <property type="protein sequence ID" value="GIJ15834.1"/>
    <property type="molecule type" value="Genomic_DNA"/>
</dbReference>
<protein>
    <submittedName>
        <fullName evidence="2">Uncharacterized protein</fullName>
    </submittedName>
</protein>
<proteinExistence type="predicted"/>